<dbReference type="AlphaFoldDB" id="A0A066RNL7"/>
<accession>A0A066RNL7</accession>
<keyword evidence="4" id="KW-1185">Reference proteome</keyword>
<comment type="caution">
    <text evidence="3">The sequence shown here is derived from an EMBL/GenBank/DDBJ whole genome shotgun (WGS) entry which is preliminary data.</text>
</comment>
<dbReference type="Pfam" id="PF18492">
    <property type="entry name" value="ORF_2_N"/>
    <property type="match status" value="1"/>
</dbReference>
<organism evidence="3 4">
    <name type="scientific">Photobacterium galatheae</name>
    <dbReference type="NCBI Taxonomy" id="1654360"/>
    <lineage>
        <taxon>Bacteria</taxon>
        <taxon>Pseudomonadati</taxon>
        <taxon>Pseudomonadota</taxon>
        <taxon>Gammaproteobacteria</taxon>
        <taxon>Vibrionales</taxon>
        <taxon>Vibrionaceae</taxon>
        <taxon>Photobacterium</taxon>
    </lineage>
</organism>
<evidence type="ECO:0000313" key="4">
    <source>
        <dbReference type="Proteomes" id="UP000027192"/>
    </source>
</evidence>
<dbReference type="STRING" id="1654360.EA58_08560"/>
<sequence>MKTIVMLSSLLFVTPALAALPSVEQATEASAGTLILNGVAYQRLADHQPKTRQKRSLSAPLASAENAVLRKGDQLLTLDTVGETVEVTGSFLIRLGQDVDASAFAAQHQLELVYASGEIALLKAEAGRNLLPVLQALENSYQVEQVTLELNSQLNQPQ</sequence>
<dbReference type="Proteomes" id="UP000027192">
    <property type="component" value="Unassembled WGS sequence"/>
</dbReference>
<reference evidence="3 4" key="1">
    <citation type="submission" date="2014-04" db="EMBL/GenBank/DDBJ databases">
        <title>Draft genome sequence of Photobacterium halotolerans S2753: a solonamide, ngercheumicin and holomycin producer.</title>
        <authorList>
            <person name="Machado H.R."/>
            <person name="Gram L."/>
        </authorList>
    </citation>
    <scope>NUCLEOTIDE SEQUENCE [LARGE SCALE GENOMIC DNA]</scope>
    <source>
        <strain evidence="3 4">S2753</strain>
    </source>
</reference>
<proteinExistence type="predicted"/>
<evidence type="ECO:0000259" key="2">
    <source>
        <dbReference type="Pfam" id="PF18492"/>
    </source>
</evidence>
<evidence type="ECO:0000256" key="1">
    <source>
        <dbReference type="SAM" id="SignalP"/>
    </source>
</evidence>
<feature type="chain" id="PRO_5001629541" description="ASP external chaperone domain-containing protein" evidence="1">
    <location>
        <begin position="19"/>
        <end position="158"/>
    </location>
</feature>
<protein>
    <recommendedName>
        <fullName evidence="2">ASP external chaperone domain-containing protein</fullName>
    </recommendedName>
</protein>
<feature type="signal peptide" evidence="1">
    <location>
        <begin position="1"/>
        <end position="18"/>
    </location>
</feature>
<evidence type="ECO:0000313" key="3">
    <source>
        <dbReference type="EMBL" id="KDM92055.1"/>
    </source>
</evidence>
<feature type="domain" description="ASP external chaperone" evidence="2">
    <location>
        <begin position="31"/>
        <end position="157"/>
    </location>
</feature>
<keyword evidence="1" id="KW-0732">Signal</keyword>
<dbReference type="EMBL" id="JMIB01000015">
    <property type="protein sequence ID" value="KDM92055.1"/>
    <property type="molecule type" value="Genomic_DNA"/>
</dbReference>
<gene>
    <name evidence="3" type="ORF">EA58_08560</name>
</gene>
<name>A0A066RNL7_9GAMM</name>
<dbReference type="RefSeq" id="WP_036751250.1">
    <property type="nucleotide sequence ID" value="NZ_JAGSGC010000017.1"/>
</dbReference>
<dbReference type="InterPro" id="IPR040536">
    <property type="entry name" value="ASPCH"/>
</dbReference>